<feature type="transmembrane region" description="Helical" evidence="2">
    <location>
        <begin position="111"/>
        <end position="130"/>
    </location>
</feature>
<dbReference type="SMART" id="SM00530">
    <property type="entry name" value="HTH_XRE"/>
    <property type="match status" value="1"/>
</dbReference>
<protein>
    <submittedName>
        <fullName evidence="4">Transcriptional regulator</fullName>
    </submittedName>
</protein>
<sequence length="156" mass="18652">MNFGQKLKSARMNMNLTQQKIADDFFITRQTISSWENSNSYPDIMTLIKLSDYFGFSLDEILRENHKMRLFLEKQTVRSDLRPVYRNIVVIVVILLVIELLDLFNVIKFGWIGWVIWLVFLLNVRVLSMLNKFDDSNTMDFKYPWQKTIKKFLKSK</sequence>
<dbReference type="Gene3D" id="1.10.260.40">
    <property type="entry name" value="lambda repressor-like DNA-binding domains"/>
    <property type="match status" value="1"/>
</dbReference>
<name>A0A1X0VCK9_LEUPS</name>
<accession>A0A1X0VCK9</accession>
<organism evidence="4 5">
    <name type="scientific">Leuconostoc pseudomesenteroides</name>
    <dbReference type="NCBI Taxonomy" id="33968"/>
    <lineage>
        <taxon>Bacteria</taxon>
        <taxon>Bacillati</taxon>
        <taxon>Bacillota</taxon>
        <taxon>Bacilli</taxon>
        <taxon>Lactobacillales</taxon>
        <taxon>Lactobacillaceae</taxon>
        <taxon>Leuconostoc</taxon>
    </lineage>
</organism>
<evidence type="ECO:0000313" key="4">
    <source>
        <dbReference type="EMBL" id="ORI97492.1"/>
    </source>
</evidence>
<dbReference type="Proteomes" id="UP000192288">
    <property type="component" value="Unassembled WGS sequence"/>
</dbReference>
<dbReference type="RefSeq" id="WP_004910366.1">
    <property type="nucleotide sequence ID" value="NZ_MPLS01000023.1"/>
</dbReference>
<dbReference type="PROSITE" id="PS50943">
    <property type="entry name" value="HTH_CROC1"/>
    <property type="match status" value="1"/>
</dbReference>
<dbReference type="SUPFAM" id="SSF47413">
    <property type="entry name" value="lambda repressor-like DNA-binding domains"/>
    <property type="match status" value="1"/>
</dbReference>
<dbReference type="AlphaFoldDB" id="A0A1X0VCK9"/>
<dbReference type="InterPro" id="IPR010982">
    <property type="entry name" value="Lambda_DNA-bd_dom_sf"/>
</dbReference>
<keyword evidence="2" id="KW-1133">Transmembrane helix</keyword>
<dbReference type="PANTHER" id="PTHR46558:SF4">
    <property type="entry name" value="DNA-BIDING PHAGE PROTEIN"/>
    <property type="match status" value="1"/>
</dbReference>
<proteinExistence type="predicted"/>
<evidence type="ECO:0000256" key="2">
    <source>
        <dbReference type="SAM" id="Phobius"/>
    </source>
</evidence>
<dbReference type="GO" id="GO:0003677">
    <property type="term" value="F:DNA binding"/>
    <property type="evidence" value="ECO:0007669"/>
    <property type="project" value="UniProtKB-KW"/>
</dbReference>
<keyword evidence="2" id="KW-0812">Transmembrane</keyword>
<dbReference type="EMBL" id="MPLS01000023">
    <property type="protein sequence ID" value="ORI97492.1"/>
    <property type="molecule type" value="Genomic_DNA"/>
</dbReference>
<dbReference type="InterPro" id="IPR001387">
    <property type="entry name" value="Cro/C1-type_HTH"/>
</dbReference>
<keyword evidence="2" id="KW-0472">Membrane</keyword>
<keyword evidence="1" id="KW-0238">DNA-binding</keyword>
<dbReference type="PANTHER" id="PTHR46558">
    <property type="entry name" value="TRACRIPTIONAL REGULATORY PROTEIN-RELATED-RELATED"/>
    <property type="match status" value="1"/>
</dbReference>
<reference evidence="4 5" key="1">
    <citation type="journal article" date="2017" name="Front. Microbiol.">
        <title>Genomic Characterization of Dairy Associated Leuconostoc Species and Diversity of Leuconostocs in Undefined Mixed Mesophilic Starter Cultures.</title>
        <authorList>
            <person name="Frantzen C.A."/>
            <person name="Kot W."/>
            <person name="Pedersen T.B."/>
            <person name="Ardo Y.M."/>
            <person name="Broadbent J.R."/>
            <person name="Neve H."/>
            <person name="Hansen L.H."/>
            <person name="Dal Bello F."/>
            <person name="Ostlie H.M."/>
            <person name="Kleppen H.P."/>
            <person name="Vogensen F.K."/>
            <person name="Holo H."/>
        </authorList>
    </citation>
    <scope>NUCLEOTIDE SEQUENCE [LARGE SCALE GENOMIC DNA]</scope>
    <source>
        <strain evidence="4 5">LMGCF08</strain>
    </source>
</reference>
<feature type="domain" description="HTH cro/C1-type" evidence="3">
    <location>
        <begin position="7"/>
        <end position="61"/>
    </location>
</feature>
<comment type="caution">
    <text evidence="4">The sequence shown here is derived from an EMBL/GenBank/DDBJ whole genome shotgun (WGS) entry which is preliminary data.</text>
</comment>
<dbReference type="CDD" id="cd00093">
    <property type="entry name" value="HTH_XRE"/>
    <property type="match status" value="1"/>
</dbReference>
<dbReference type="Pfam" id="PF12844">
    <property type="entry name" value="HTH_19"/>
    <property type="match status" value="1"/>
</dbReference>
<evidence type="ECO:0000313" key="5">
    <source>
        <dbReference type="Proteomes" id="UP000192288"/>
    </source>
</evidence>
<evidence type="ECO:0000256" key="1">
    <source>
        <dbReference type="ARBA" id="ARBA00023125"/>
    </source>
</evidence>
<dbReference type="eggNOG" id="COG1476">
    <property type="taxonomic scope" value="Bacteria"/>
</dbReference>
<feature type="transmembrane region" description="Helical" evidence="2">
    <location>
        <begin position="84"/>
        <end position="105"/>
    </location>
</feature>
<dbReference type="STRING" id="33968.BMS77_07580"/>
<gene>
    <name evidence="4" type="ORF">BMR96_06735</name>
</gene>
<evidence type="ECO:0000259" key="3">
    <source>
        <dbReference type="PROSITE" id="PS50943"/>
    </source>
</evidence>